<feature type="domain" description="GGDEF" evidence="3">
    <location>
        <begin position="388"/>
        <end position="561"/>
    </location>
</feature>
<reference evidence="4" key="1">
    <citation type="submission" date="2021-01" db="EMBL/GenBank/DDBJ databases">
        <title>Ramlibacter sp. strain AW1 16S ribosomal RNA gene Genome sequencing and assembly.</title>
        <authorList>
            <person name="Kang M."/>
        </authorList>
    </citation>
    <scope>NUCLEOTIDE SEQUENCE</scope>
    <source>
        <strain evidence="4">AW1</strain>
    </source>
</reference>
<dbReference type="InterPro" id="IPR000160">
    <property type="entry name" value="GGDEF_dom"/>
</dbReference>
<dbReference type="Pfam" id="PF07695">
    <property type="entry name" value="7TMR-DISM_7TM"/>
    <property type="match status" value="1"/>
</dbReference>
<dbReference type="InterPro" id="IPR011623">
    <property type="entry name" value="7TMR_DISM_rcpt_extracell_dom1"/>
</dbReference>
<protein>
    <submittedName>
        <fullName evidence="4">Diguanylate cyclase</fullName>
    </submittedName>
</protein>
<keyword evidence="2" id="KW-0732">Signal</keyword>
<dbReference type="GO" id="GO:0071111">
    <property type="term" value="F:cyclic-guanylate-specific phosphodiesterase activity"/>
    <property type="evidence" value="ECO:0007669"/>
    <property type="project" value="InterPro"/>
</dbReference>
<dbReference type="InterPro" id="IPR011622">
    <property type="entry name" value="7TMR_DISM_rcpt_extracell_dom2"/>
</dbReference>
<feature type="signal peptide" evidence="2">
    <location>
        <begin position="1"/>
        <end position="22"/>
    </location>
</feature>
<evidence type="ECO:0000256" key="1">
    <source>
        <dbReference type="SAM" id="Phobius"/>
    </source>
</evidence>
<evidence type="ECO:0000313" key="4">
    <source>
        <dbReference type="EMBL" id="MBL0422124.1"/>
    </source>
</evidence>
<feature type="transmembrane region" description="Helical" evidence="1">
    <location>
        <begin position="335"/>
        <end position="355"/>
    </location>
</feature>
<dbReference type="RefSeq" id="WP_201685203.1">
    <property type="nucleotide sequence ID" value="NZ_JAEQNA010000007.1"/>
</dbReference>
<dbReference type="InterPro" id="IPR043128">
    <property type="entry name" value="Rev_trsase/Diguanyl_cyclase"/>
</dbReference>
<proteinExistence type="predicted"/>
<evidence type="ECO:0000256" key="2">
    <source>
        <dbReference type="SAM" id="SignalP"/>
    </source>
</evidence>
<dbReference type="Gene3D" id="3.30.70.270">
    <property type="match status" value="1"/>
</dbReference>
<feature type="transmembrane region" description="Helical" evidence="1">
    <location>
        <begin position="361"/>
        <end position="382"/>
    </location>
</feature>
<dbReference type="InterPro" id="IPR050706">
    <property type="entry name" value="Cyclic-di-GMP_PDE-like"/>
</dbReference>
<dbReference type="Proteomes" id="UP000613011">
    <property type="component" value="Unassembled WGS sequence"/>
</dbReference>
<dbReference type="PANTHER" id="PTHR33121">
    <property type="entry name" value="CYCLIC DI-GMP PHOSPHODIESTERASE PDEF"/>
    <property type="match status" value="1"/>
</dbReference>
<keyword evidence="1" id="KW-0472">Membrane</keyword>
<dbReference type="Pfam" id="PF00990">
    <property type="entry name" value="GGDEF"/>
    <property type="match status" value="1"/>
</dbReference>
<dbReference type="Gene3D" id="2.60.40.2380">
    <property type="match status" value="1"/>
</dbReference>
<evidence type="ECO:0000313" key="5">
    <source>
        <dbReference type="Proteomes" id="UP000613011"/>
    </source>
</evidence>
<gene>
    <name evidence="4" type="ORF">JI739_17380</name>
</gene>
<feature type="transmembrane region" description="Helical" evidence="1">
    <location>
        <begin position="302"/>
        <end position="323"/>
    </location>
</feature>
<accession>A0A936ZIP2</accession>
<feature type="transmembrane region" description="Helical" evidence="1">
    <location>
        <begin position="242"/>
        <end position="262"/>
    </location>
</feature>
<feature type="transmembrane region" description="Helical" evidence="1">
    <location>
        <begin position="274"/>
        <end position="296"/>
    </location>
</feature>
<keyword evidence="1" id="KW-0812">Transmembrane</keyword>
<feature type="transmembrane region" description="Helical" evidence="1">
    <location>
        <begin position="182"/>
        <end position="205"/>
    </location>
</feature>
<dbReference type="InterPro" id="IPR029787">
    <property type="entry name" value="Nucleotide_cyclase"/>
</dbReference>
<feature type="chain" id="PRO_5037872673" evidence="2">
    <location>
        <begin position="23"/>
        <end position="563"/>
    </location>
</feature>
<dbReference type="SUPFAM" id="SSF55073">
    <property type="entry name" value="Nucleotide cyclase"/>
    <property type="match status" value="1"/>
</dbReference>
<organism evidence="4 5">
    <name type="scientific">Ramlibacter aurantiacus</name>
    <dbReference type="NCBI Taxonomy" id="2801330"/>
    <lineage>
        <taxon>Bacteria</taxon>
        <taxon>Pseudomonadati</taxon>
        <taxon>Pseudomonadota</taxon>
        <taxon>Betaproteobacteria</taxon>
        <taxon>Burkholderiales</taxon>
        <taxon>Comamonadaceae</taxon>
        <taxon>Ramlibacter</taxon>
    </lineage>
</organism>
<evidence type="ECO:0000259" key="3">
    <source>
        <dbReference type="SMART" id="SM00267"/>
    </source>
</evidence>
<dbReference type="PANTHER" id="PTHR33121:SF79">
    <property type="entry name" value="CYCLIC DI-GMP PHOSPHODIESTERASE PDED-RELATED"/>
    <property type="match status" value="1"/>
</dbReference>
<keyword evidence="1" id="KW-1133">Transmembrane helix</keyword>
<name>A0A936ZIP2_9BURK</name>
<dbReference type="EMBL" id="JAEQNA010000007">
    <property type="protein sequence ID" value="MBL0422124.1"/>
    <property type="molecule type" value="Genomic_DNA"/>
</dbReference>
<dbReference type="Pfam" id="PF07696">
    <property type="entry name" value="7TMR-DISMED2"/>
    <property type="match status" value="1"/>
</dbReference>
<dbReference type="AlphaFoldDB" id="A0A936ZIP2"/>
<sequence length="563" mass="61075">MACIRFILFLLTTVSLHGLAIAAGSSGPAPQVPPSLSQATAWVDPHGSLDIDAVVSRAGSLQWGHLDPQRAWRLNDQTLWLQFEATTPAASRWFLVLKHPAVDRMQLYWRGADGRWVVQTAGQQLPVSEWSIPGRVPTFELAPPGQTARYWVRLERDHSHLSLPLALLSQSELLQERAHEQFLLGGYFGILLVLILGALALAAAYRERKFTAFAAYIVALTAVQLVVLGVGAQLLWADQPHWNAMARLAVPGPAAAAGLWFVKVLTEPARFSRALDLACSALLAALLAAVAVNASVATRASFVLVTLLMAAAVPLALSLLVLAWRRGRDPYIRTITLGFTPVLAAAAIPLLYSVGLLPNTALARHALTIGTAIHLPIIYFVLSRRALRRRETGLRAQQLHHADALTGLFDRESTLQRLDEAIRRAIGQRHLCAVLGVRLTNLETLEEDLGRSTAERALVVAASILRGAGGDLDVAGRVGERDFVLLLEGPTHGPTAISRAQQIVAQGLQHAPVLPPNTDLKFHVAVILLPDGELDAPRCLQWLAQACDAMRADPRRAIRALNF</sequence>
<feature type="transmembrane region" description="Helical" evidence="1">
    <location>
        <begin position="212"/>
        <end position="236"/>
    </location>
</feature>
<comment type="caution">
    <text evidence="4">The sequence shown here is derived from an EMBL/GenBank/DDBJ whole genome shotgun (WGS) entry which is preliminary data.</text>
</comment>
<keyword evidence="5" id="KW-1185">Reference proteome</keyword>
<dbReference type="SMART" id="SM00267">
    <property type="entry name" value="GGDEF"/>
    <property type="match status" value="1"/>
</dbReference>